<feature type="compositionally biased region" description="Basic and acidic residues" evidence="1">
    <location>
        <begin position="128"/>
        <end position="141"/>
    </location>
</feature>
<comment type="caution">
    <text evidence="2">The sequence shown here is derived from an EMBL/GenBank/DDBJ whole genome shotgun (WGS) entry which is preliminary data.</text>
</comment>
<dbReference type="EMBL" id="JAOZFC020000001">
    <property type="protein sequence ID" value="MDF9298727.1"/>
    <property type="molecule type" value="Genomic_DNA"/>
</dbReference>
<reference evidence="2" key="1">
    <citation type="submission" date="2023-03" db="EMBL/GenBank/DDBJ databases">
        <title>Comparative genomics of Weissella fermenti BK2, and weissella type species.</title>
        <authorList>
            <person name="Lee J.K."/>
            <person name="Baek J.H."/>
            <person name="Kim J.M."/>
            <person name="Choi D.G."/>
            <person name="Jeon C.O."/>
        </authorList>
    </citation>
    <scope>NUCLEOTIDE SEQUENCE</scope>
    <source>
        <strain evidence="2">BK2</strain>
    </source>
</reference>
<sequence>MDFAIYTGANPAYIAVATKIWNMHQNNNQLFNDTHQFICPECGVKLLLVGLYNAAPKRVYFKTFPGADNDHKFGCQAYLAKYLKAYNKVKKEVRHEDGVLTSTDDSLSFKQQPFVDIKSKSDNSTSNDKSDKSKNLKERNKNVSLQEYHSRANSIFTLNALSVFIEDDIEAKIDWHSHPVKSVEWLPYDKNNHIRNGVQGIELKNTTFGDFVIDMQLQEKIPVDQVRVFRGMATVHQTVWNGFNMYEFRFGSNVKVRFGVQRLSGMRNIEKVRKSAKTGEQLLVLLAGHFYQKSVDNPMLVFVPRTQKRSDFIVIPDQVISTHTNYRH</sequence>
<name>A0ABT6D4W7_9LACO</name>
<feature type="region of interest" description="Disordered" evidence="1">
    <location>
        <begin position="118"/>
        <end position="141"/>
    </location>
</feature>
<dbReference type="Proteomes" id="UP001146336">
    <property type="component" value="Unassembled WGS sequence"/>
</dbReference>
<protein>
    <recommendedName>
        <fullName evidence="4">Competence protein</fullName>
    </recommendedName>
</protein>
<dbReference type="RefSeq" id="WP_199404607.1">
    <property type="nucleotide sequence ID" value="NZ_JAOZFC020000001.1"/>
</dbReference>
<evidence type="ECO:0008006" key="4">
    <source>
        <dbReference type="Google" id="ProtNLM"/>
    </source>
</evidence>
<organism evidence="2 3">
    <name type="scientific">Weissella fermenti</name>
    <dbReference type="NCBI Taxonomy" id="2987699"/>
    <lineage>
        <taxon>Bacteria</taxon>
        <taxon>Bacillati</taxon>
        <taxon>Bacillota</taxon>
        <taxon>Bacilli</taxon>
        <taxon>Lactobacillales</taxon>
        <taxon>Lactobacillaceae</taxon>
        <taxon>Weissella</taxon>
    </lineage>
</organism>
<proteinExistence type="predicted"/>
<keyword evidence="3" id="KW-1185">Reference proteome</keyword>
<evidence type="ECO:0000313" key="3">
    <source>
        <dbReference type="Proteomes" id="UP001146336"/>
    </source>
</evidence>
<evidence type="ECO:0000256" key="1">
    <source>
        <dbReference type="SAM" id="MobiDB-lite"/>
    </source>
</evidence>
<accession>A0ABT6D4W7</accession>
<gene>
    <name evidence="2" type="ORF">OIT47_000050</name>
</gene>
<evidence type="ECO:0000313" key="2">
    <source>
        <dbReference type="EMBL" id="MDF9298727.1"/>
    </source>
</evidence>